<comment type="caution">
    <text evidence="3">The sequence shown here is derived from an EMBL/GenBank/DDBJ whole genome shotgun (WGS) entry which is preliminary data.</text>
</comment>
<keyword evidence="4" id="KW-1185">Reference proteome</keyword>
<dbReference type="Pfam" id="PF00201">
    <property type="entry name" value="UDPGT"/>
    <property type="match status" value="1"/>
</dbReference>
<name>A0A433WLE5_9BACT</name>
<proteinExistence type="predicted"/>
<gene>
    <name evidence="3" type="ORF">ECE50_010305</name>
</gene>
<dbReference type="EMBL" id="RIAR02000001">
    <property type="protein sequence ID" value="NSL87222.1"/>
    <property type="molecule type" value="Genomic_DNA"/>
</dbReference>
<dbReference type="Proteomes" id="UP000281028">
    <property type="component" value="Unassembled WGS sequence"/>
</dbReference>
<dbReference type="Gene3D" id="3.40.50.2000">
    <property type="entry name" value="Glycogen Phosphorylase B"/>
    <property type="match status" value="2"/>
</dbReference>
<evidence type="ECO:0000256" key="1">
    <source>
        <dbReference type="ARBA" id="ARBA00022676"/>
    </source>
</evidence>
<accession>A0A433WLE5</accession>
<dbReference type="AlphaFoldDB" id="A0A433WLE5"/>
<keyword evidence="1" id="KW-0328">Glycosyltransferase</keyword>
<evidence type="ECO:0000313" key="4">
    <source>
        <dbReference type="Proteomes" id="UP000281028"/>
    </source>
</evidence>
<dbReference type="OrthoDB" id="9805366at2"/>
<dbReference type="PANTHER" id="PTHR48043">
    <property type="entry name" value="EG:EG0003.4 PROTEIN-RELATED"/>
    <property type="match status" value="1"/>
</dbReference>
<sequence>MHYILFIIHPAKGPLNSTFRLAALFQQRGGKVAYVVPDTLKDFICRQGFEAIVADIAGDPESLLRISPLRNNHVRCAILDADQLSAGILLYRYAFSKIVVNTTCLSDKAPGIPPFFSSIIPSRSWYSRLRIALTWHIWFTKKWWRTRMGKLLHNYDPYHEALAKKYNFPFRECMSFDRAWLIGFRNYPEFILYPPELDFPRKVLPPDKYFTGPLIYHPTEDAPFDWSRIPADKPLVYCALGTLAHVYYPDYISFFRKLIAVFREQPDVSLLLSVGEHCREEELGDIPDNVHVYTKVPQMQILPRCRMMITHGGSNSIKECIYHGVPMLIYPLGEMTDQHGNAARIVYHRLGVRANIRKSSSCSIKNDMAAVLMNKDIRKNISGMRTVFHAYEQQSDILADQMESFM</sequence>
<keyword evidence="2" id="KW-0808">Transferase</keyword>
<dbReference type="PANTHER" id="PTHR48043:SF145">
    <property type="entry name" value="FI06409P-RELATED"/>
    <property type="match status" value="1"/>
</dbReference>
<dbReference type="GO" id="GO:0008194">
    <property type="term" value="F:UDP-glycosyltransferase activity"/>
    <property type="evidence" value="ECO:0007669"/>
    <property type="project" value="InterPro"/>
</dbReference>
<evidence type="ECO:0000256" key="2">
    <source>
        <dbReference type="ARBA" id="ARBA00022679"/>
    </source>
</evidence>
<dbReference type="InterPro" id="IPR002213">
    <property type="entry name" value="UDP_glucos_trans"/>
</dbReference>
<evidence type="ECO:0000313" key="3">
    <source>
        <dbReference type="EMBL" id="NSL87222.1"/>
    </source>
</evidence>
<dbReference type="CDD" id="cd03784">
    <property type="entry name" value="GT1_Gtf-like"/>
    <property type="match status" value="1"/>
</dbReference>
<protein>
    <submittedName>
        <fullName evidence="3">Glycosyltransferase family 1 protein</fullName>
    </submittedName>
</protein>
<dbReference type="InterPro" id="IPR050271">
    <property type="entry name" value="UDP-glycosyltransferase"/>
</dbReference>
<dbReference type="SUPFAM" id="SSF53756">
    <property type="entry name" value="UDP-Glycosyltransferase/glycogen phosphorylase"/>
    <property type="match status" value="1"/>
</dbReference>
<organism evidence="3 4">
    <name type="scientific">Chitinophaga solisilvae</name>
    <dbReference type="NCBI Taxonomy" id="1233460"/>
    <lineage>
        <taxon>Bacteria</taxon>
        <taxon>Pseudomonadati</taxon>
        <taxon>Bacteroidota</taxon>
        <taxon>Chitinophagia</taxon>
        <taxon>Chitinophagales</taxon>
        <taxon>Chitinophagaceae</taxon>
        <taxon>Chitinophaga</taxon>
    </lineage>
</organism>
<reference evidence="3" key="1">
    <citation type="submission" date="2020-05" db="EMBL/GenBank/DDBJ databases">
        <title>Chitinophaga laudate sp. nov., isolated from a tropical peat swamp.</title>
        <authorList>
            <person name="Goh C.B.S."/>
            <person name="Lee M.S."/>
            <person name="Parimannan S."/>
            <person name="Pasbakhsh P."/>
            <person name="Yule C.M."/>
            <person name="Rajandas H."/>
            <person name="Loke S."/>
            <person name="Croft L."/>
            <person name="Tan J.B.L."/>
        </authorList>
    </citation>
    <scope>NUCLEOTIDE SEQUENCE</scope>
    <source>
        <strain evidence="3">Mgbs1</strain>
    </source>
</reference>